<evidence type="ECO:0000313" key="4">
    <source>
        <dbReference type="EMBL" id="CAD9307293.1"/>
    </source>
</evidence>
<dbReference type="UniPathway" id="UPA00143"/>
<dbReference type="AlphaFoldDB" id="A0A7S1VPW3"/>
<keyword evidence="1" id="KW-0862">Zinc</keyword>
<evidence type="ECO:0000256" key="2">
    <source>
        <dbReference type="SAM" id="MobiDB-lite"/>
    </source>
</evidence>
<proteinExistence type="inferred from homology"/>
<evidence type="ECO:0000256" key="1">
    <source>
        <dbReference type="RuleBase" id="RU367090"/>
    </source>
</evidence>
<sequence length="412" mass="43445">MMARFKAQASAMADTVDTRGAAKRAAAAAATASPSPASPSPAGQPGGASEGQPSAEPQLPSTILDGTSLSLLRLTLRASRPTLALDTPPRSLLPTLATLACFLRWLACASVTARSSCLAQLREEESDVLADFALLCLSRSAGSGHPCPRLSLPALHTLDTWSARPAPAPLANEVGDWLAVGAAVMCVLTPRVAAAAASRLADAGSDRVVRDYLRSVLSPSVGRLVMQQVVAELTAAGESRRDQDSDESRLEVGVSEAAGQLDVVYRADEFGLGVHISLSPAYPLVPLHIESTSRAEAGTATSRKWLTSLLTTLSKSGSVASALALWKQSLDSFLSGHEPCPICMVQKPLVPCSYRVRHPALHFARGDTKITRRLEDHEPIAGRASQQTARPSATLHCLPTPAHPEVLSRRRM</sequence>
<reference evidence="4" key="1">
    <citation type="submission" date="2021-01" db="EMBL/GenBank/DDBJ databases">
        <authorList>
            <person name="Corre E."/>
            <person name="Pelletier E."/>
            <person name="Niang G."/>
            <person name="Scheremetjew M."/>
            <person name="Finn R."/>
            <person name="Kale V."/>
            <person name="Holt S."/>
            <person name="Cochrane G."/>
            <person name="Meng A."/>
            <person name="Brown T."/>
            <person name="Cohen L."/>
        </authorList>
    </citation>
    <scope>NUCLEOTIDE SEQUENCE</scope>
    <source>
        <strain evidence="4">ATCC 50979</strain>
    </source>
</reference>
<feature type="domain" description="E3 ubiquitin-protein ligase listerin ubiquitin conjugating" evidence="3">
    <location>
        <begin position="251"/>
        <end position="331"/>
    </location>
</feature>
<keyword evidence="1" id="KW-0479">Metal-binding</keyword>
<protein>
    <recommendedName>
        <fullName evidence="1">E3 ubiquitin-protein ligase listerin</fullName>
        <ecNumber evidence="1">2.3.2.27</ecNumber>
    </recommendedName>
    <alternativeName>
        <fullName evidence="1">RING-type E3 ubiquitin transferase listerin</fullName>
    </alternativeName>
</protein>
<dbReference type="GO" id="GO:0072344">
    <property type="term" value="P:rescue of stalled ribosome"/>
    <property type="evidence" value="ECO:0007669"/>
    <property type="project" value="UniProtKB-UniRule"/>
</dbReference>
<comment type="pathway">
    <text evidence="1">Protein modification; protein ubiquitination.</text>
</comment>
<dbReference type="EMBL" id="HBGL01014462">
    <property type="protein sequence ID" value="CAD9307293.1"/>
    <property type="molecule type" value="Transcribed_RNA"/>
</dbReference>
<gene>
    <name evidence="4" type="ORF">SSP0437_LOCUS11313</name>
</gene>
<dbReference type="PANTHER" id="PTHR12389">
    <property type="entry name" value="ZINC FINGER PROTEIN 294"/>
    <property type="match status" value="1"/>
</dbReference>
<comment type="subunit">
    <text evidence="1">Component of the ribosome quality control complex (RQC).</text>
</comment>
<accession>A0A7S1VPW3</accession>
<dbReference type="PANTHER" id="PTHR12389:SF0">
    <property type="entry name" value="E3 UBIQUITIN-PROTEIN LIGASE LISTERIN"/>
    <property type="match status" value="1"/>
</dbReference>
<dbReference type="GO" id="GO:0043023">
    <property type="term" value="F:ribosomal large subunit binding"/>
    <property type="evidence" value="ECO:0007669"/>
    <property type="project" value="TreeGrafter"/>
</dbReference>
<name>A0A7S1VPW3_9EUKA</name>
<dbReference type="GO" id="GO:0008270">
    <property type="term" value="F:zinc ion binding"/>
    <property type="evidence" value="ECO:0007669"/>
    <property type="project" value="UniProtKB-KW"/>
</dbReference>
<dbReference type="EC" id="2.3.2.27" evidence="1"/>
<feature type="region of interest" description="Disordered" evidence="2">
    <location>
        <begin position="1"/>
        <end position="62"/>
    </location>
</feature>
<dbReference type="Pfam" id="PF23009">
    <property type="entry name" value="UBC_like"/>
    <property type="match status" value="1"/>
</dbReference>
<comment type="function">
    <text evidence="1">E3 ubiquitin-protein ligase. Component of the ribosome quality control complex (RQC), a ribosome-associated complex that mediates ubiquitination and extraction of incompletely synthesized nascent chains for proteasomal degradation.</text>
</comment>
<dbReference type="InterPro" id="IPR054478">
    <property type="entry name" value="LTN1_UBC"/>
</dbReference>
<dbReference type="InterPro" id="IPR039795">
    <property type="entry name" value="LTN1/Rkr1"/>
</dbReference>
<dbReference type="GO" id="GO:1990116">
    <property type="term" value="P:ribosome-associated ubiquitin-dependent protein catabolic process"/>
    <property type="evidence" value="ECO:0007669"/>
    <property type="project" value="UniProtKB-UniRule"/>
</dbReference>
<dbReference type="GO" id="GO:0016567">
    <property type="term" value="P:protein ubiquitination"/>
    <property type="evidence" value="ECO:0007669"/>
    <property type="project" value="UniProtKB-UniPathway"/>
</dbReference>
<comment type="catalytic activity">
    <reaction evidence="1">
        <text>S-ubiquitinyl-[E2 ubiquitin-conjugating enzyme]-L-cysteine + [acceptor protein]-L-lysine = [E2 ubiquitin-conjugating enzyme]-L-cysteine + N(6)-ubiquitinyl-[acceptor protein]-L-lysine.</text>
        <dbReference type="EC" id="2.3.2.27"/>
    </reaction>
</comment>
<comment type="similarity">
    <text evidence="1">Belongs to the LTN1 family.</text>
</comment>
<keyword evidence="1" id="KW-0833">Ubl conjugation pathway</keyword>
<keyword evidence="1" id="KW-0808">Transferase</keyword>
<dbReference type="GO" id="GO:1990112">
    <property type="term" value="C:RQC complex"/>
    <property type="evidence" value="ECO:0007669"/>
    <property type="project" value="UniProtKB-UniRule"/>
</dbReference>
<dbReference type="GO" id="GO:0061630">
    <property type="term" value="F:ubiquitin protein ligase activity"/>
    <property type="evidence" value="ECO:0007669"/>
    <property type="project" value="UniProtKB-UniRule"/>
</dbReference>
<feature type="region of interest" description="Disordered" evidence="2">
    <location>
        <begin position="383"/>
        <end position="412"/>
    </location>
</feature>
<keyword evidence="1" id="KW-0863">Zinc-finger</keyword>
<feature type="compositionally biased region" description="Low complexity" evidence="2">
    <location>
        <begin position="23"/>
        <end position="43"/>
    </location>
</feature>
<evidence type="ECO:0000259" key="3">
    <source>
        <dbReference type="Pfam" id="PF23009"/>
    </source>
</evidence>
<dbReference type="GO" id="GO:0005829">
    <property type="term" value="C:cytosol"/>
    <property type="evidence" value="ECO:0007669"/>
    <property type="project" value="UniProtKB-UniRule"/>
</dbReference>
<organism evidence="4">
    <name type="scientific">Sexangularia sp. CB-2014</name>
    <dbReference type="NCBI Taxonomy" id="1486929"/>
    <lineage>
        <taxon>Eukaryota</taxon>
        <taxon>Amoebozoa</taxon>
        <taxon>Tubulinea</taxon>
        <taxon>Elardia</taxon>
        <taxon>Arcellinida</taxon>
        <taxon>Arcellinida incertae sedis</taxon>
        <taxon>Sexangularia</taxon>
    </lineage>
</organism>